<dbReference type="RefSeq" id="WP_272103838.1">
    <property type="nucleotide sequence ID" value="NZ_JAQNDK010000006.1"/>
</dbReference>
<accession>A0ABT5CGE9</accession>
<sequence length="63" mass="6116">MDAEGVGEAIETAMSGVADTSAQVVVLDITDVKGVDSRVAATLVRGAGPAPGTAGGAGRIGYR</sequence>
<evidence type="ECO:0008006" key="3">
    <source>
        <dbReference type="Google" id="ProtNLM"/>
    </source>
</evidence>
<gene>
    <name evidence="1" type="ORF">POL72_47850</name>
</gene>
<dbReference type="Proteomes" id="UP001217485">
    <property type="component" value="Unassembled WGS sequence"/>
</dbReference>
<dbReference type="EMBL" id="JAQNDK010000006">
    <property type="protein sequence ID" value="MDC0685513.1"/>
    <property type="molecule type" value="Genomic_DNA"/>
</dbReference>
<proteinExistence type="predicted"/>
<keyword evidence="2" id="KW-1185">Reference proteome</keyword>
<protein>
    <recommendedName>
        <fullName evidence="3">STAS domain-containing protein</fullName>
    </recommendedName>
</protein>
<evidence type="ECO:0000313" key="1">
    <source>
        <dbReference type="EMBL" id="MDC0685513.1"/>
    </source>
</evidence>
<organism evidence="1 2">
    <name type="scientific">Sorangium atrum</name>
    <dbReference type="NCBI Taxonomy" id="2995308"/>
    <lineage>
        <taxon>Bacteria</taxon>
        <taxon>Pseudomonadati</taxon>
        <taxon>Myxococcota</taxon>
        <taxon>Polyangia</taxon>
        <taxon>Polyangiales</taxon>
        <taxon>Polyangiaceae</taxon>
        <taxon>Sorangium</taxon>
    </lineage>
</organism>
<evidence type="ECO:0000313" key="2">
    <source>
        <dbReference type="Proteomes" id="UP001217485"/>
    </source>
</evidence>
<name>A0ABT5CGE9_9BACT</name>
<reference evidence="1 2" key="1">
    <citation type="submission" date="2023-01" db="EMBL/GenBank/DDBJ databases">
        <title>Minimal conservation of predation-associated metabolite biosynthetic gene clusters underscores biosynthetic potential of Myxococcota including descriptions for ten novel species: Archangium lansinium sp. nov., Myxococcus landrumus sp. nov., Nannocystis bai.</title>
        <authorList>
            <person name="Ahearne A."/>
            <person name="Stevens C."/>
            <person name="Dowd S."/>
        </authorList>
    </citation>
    <scope>NUCLEOTIDE SEQUENCE [LARGE SCALE GENOMIC DNA]</scope>
    <source>
        <strain evidence="1 2">WIWO2</strain>
    </source>
</reference>
<comment type="caution">
    <text evidence="1">The sequence shown here is derived from an EMBL/GenBank/DDBJ whole genome shotgun (WGS) entry which is preliminary data.</text>
</comment>